<dbReference type="PANTHER" id="PTHR43798">
    <property type="entry name" value="MONOACYLGLYCEROL LIPASE"/>
    <property type="match status" value="1"/>
</dbReference>
<dbReference type="Proteomes" id="UP001140076">
    <property type="component" value="Unassembled WGS sequence"/>
</dbReference>
<evidence type="ECO:0000313" key="3">
    <source>
        <dbReference type="Proteomes" id="UP001140076"/>
    </source>
</evidence>
<evidence type="ECO:0000259" key="1">
    <source>
        <dbReference type="Pfam" id="PF12697"/>
    </source>
</evidence>
<dbReference type="InterPro" id="IPR000073">
    <property type="entry name" value="AB_hydrolase_1"/>
</dbReference>
<keyword evidence="2" id="KW-0378">Hydrolase</keyword>
<dbReference type="Pfam" id="PF12697">
    <property type="entry name" value="Abhydrolase_6"/>
    <property type="match status" value="1"/>
</dbReference>
<comment type="caution">
    <text evidence="2">The sequence shown here is derived from an EMBL/GenBank/DDBJ whole genome shotgun (WGS) entry which is preliminary data.</text>
</comment>
<reference evidence="2" key="1">
    <citation type="submission" date="2021-10" db="EMBL/GenBank/DDBJ databases">
        <title>Streptomonospora sp. nov., isolated from mangrove soil.</title>
        <authorList>
            <person name="Chen X."/>
            <person name="Ge X."/>
            <person name="Liu W."/>
        </authorList>
    </citation>
    <scope>NUCLEOTIDE SEQUENCE</scope>
    <source>
        <strain evidence="2">S1-112</strain>
    </source>
</reference>
<keyword evidence="3" id="KW-1185">Reference proteome</keyword>
<dbReference type="InterPro" id="IPR029058">
    <property type="entry name" value="AB_hydrolase_fold"/>
</dbReference>
<feature type="domain" description="AB hydrolase-1" evidence="1">
    <location>
        <begin position="66"/>
        <end position="289"/>
    </location>
</feature>
<dbReference type="GO" id="GO:0016787">
    <property type="term" value="F:hydrolase activity"/>
    <property type="evidence" value="ECO:0007669"/>
    <property type="project" value="UniProtKB-KW"/>
</dbReference>
<dbReference type="Gene3D" id="3.40.50.1820">
    <property type="entry name" value="alpha/beta hydrolase"/>
    <property type="match status" value="1"/>
</dbReference>
<gene>
    <name evidence="2" type="ORF">LG943_21360</name>
</gene>
<dbReference type="EMBL" id="JAJAQC010000042">
    <property type="protein sequence ID" value="MDA0566842.1"/>
    <property type="molecule type" value="Genomic_DNA"/>
</dbReference>
<sequence length="300" mass="31144">MALSPAPARSLRRPARIYRGAAAERRVRAWCRSRLAADPRLRERTLATGLGATPLFTADGGDGTPVLLLPGTNFNSATGLALARALAPDRTVHLVDLPGQPGLAAPLRPGGDRLGAYGAWLGEVLAGAAERRVLVLGHSLGAAVALAAEPSDRVAGLALVNPAGLAPAALSAALMRVTLPWLAAPSPGSSARLLAFMSGPGAEVPPELADWMTLVARSCRTSLAPGPLPEHAVRRWRDTPVHVATGSHDRFFPPARLAAPARDLLAARVDTVEGAGHLAPHEDPARVRALLRDLDAAARS</sequence>
<organism evidence="2 3">
    <name type="scientific">Streptomonospora mangrovi</name>
    <dbReference type="NCBI Taxonomy" id="2883123"/>
    <lineage>
        <taxon>Bacteria</taxon>
        <taxon>Bacillati</taxon>
        <taxon>Actinomycetota</taxon>
        <taxon>Actinomycetes</taxon>
        <taxon>Streptosporangiales</taxon>
        <taxon>Nocardiopsidaceae</taxon>
        <taxon>Streptomonospora</taxon>
    </lineage>
</organism>
<accession>A0A9X3NN73</accession>
<dbReference type="PANTHER" id="PTHR43798:SF33">
    <property type="entry name" value="HYDROLASE, PUTATIVE (AFU_ORTHOLOGUE AFUA_2G14860)-RELATED"/>
    <property type="match status" value="1"/>
</dbReference>
<evidence type="ECO:0000313" key="2">
    <source>
        <dbReference type="EMBL" id="MDA0566842.1"/>
    </source>
</evidence>
<dbReference type="AlphaFoldDB" id="A0A9X3NN73"/>
<name>A0A9X3NN73_9ACTN</name>
<dbReference type="GO" id="GO:0016020">
    <property type="term" value="C:membrane"/>
    <property type="evidence" value="ECO:0007669"/>
    <property type="project" value="TreeGrafter"/>
</dbReference>
<dbReference type="SUPFAM" id="SSF53474">
    <property type="entry name" value="alpha/beta-Hydrolases"/>
    <property type="match status" value="1"/>
</dbReference>
<proteinExistence type="predicted"/>
<protein>
    <submittedName>
        <fullName evidence="2">Alpha/beta hydrolase</fullName>
    </submittedName>
</protein>
<dbReference type="InterPro" id="IPR050266">
    <property type="entry name" value="AB_hydrolase_sf"/>
</dbReference>